<keyword evidence="3" id="KW-1185">Reference proteome</keyword>
<reference evidence="2 3" key="1">
    <citation type="submission" date="2020-05" db="EMBL/GenBank/DDBJ databases">
        <title>Tigecycline resistant gene in Empedobacter stercoris.</title>
        <authorList>
            <person name="Chen Y."/>
            <person name="Cheng Y."/>
            <person name="Zhou K."/>
        </authorList>
    </citation>
    <scope>NUCLEOTIDE SEQUENCE [LARGE SCALE GENOMIC DNA]</scope>
    <source>
        <strain evidence="2 3">ES202</strain>
    </source>
</reference>
<dbReference type="Pfam" id="PF14903">
    <property type="entry name" value="WG_beta_rep"/>
    <property type="match status" value="1"/>
</dbReference>
<dbReference type="InterPro" id="IPR032774">
    <property type="entry name" value="WG_beta_rep"/>
</dbReference>
<name>A0ABX1WPD5_9FLAO</name>
<dbReference type="EMBL" id="JABFOQ010000031">
    <property type="protein sequence ID" value="NOJ76382.1"/>
    <property type="molecule type" value="Genomic_DNA"/>
</dbReference>
<feature type="chain" id="PRO_5047544358" evidence="1">
    <location>
        <begin position="20"/>
        <end position="206"/>
    </location>
</feature>
<evidence type="ECO:0000313" key="3">
    <source>
        <dbReference type="Proteomes" id="UP000580344"/>
    </source>
</evidence>
<evidence type="ECO:0000313" key="2">
    <source>
        <dbReference type="EMBL" id="NOJ76382.1"/>
    </source>
</evidence>
<feature type="signal peptide" evidence="1">
    <location>
        <begin position="1"/>
        <end position="19"/>
    </location>
</feature>
<protein>
    <submittedName>
        <fullName evidence="2">WG repeat-containing protein</fullName>
    </submittedName>
</protein>
<keyword evidence="1" id="KW-0732">Signal</keyword>
<dbReference type="RefSeq" id="WP_171623673.1">
    <property type="nucleotide sequence ID" value="NZ_CP053698.1"/>
</dbReference>
<comment type="caution">
    <text evidence="2">The sequence shown here is derived from an EMBL/GenBank/DDBJ whole genome shotgun (WGS) entry which is preliminary data.</text>
</comment>
<gene>
    <name evidence="2" type="ORF">HMH06_11155</name>
</gene>
<proteinExistence type="predicted"/>
<evidence type="ECO:0000256" key="1">
    <source>
        <dbReference type="SAM" id="SignalP"/>
    </source>
</evidence>
<dbReference type="Proteomes" id="UP000580344">
    <property type="component" value="Unassembled WGS sequence"/>
</dbReference>
<organism evidence="2 3">
    <name type="scientific">Empedobacter stercoris</name>
    <dbReference type="NCBI Taxonomy" id="1628248"/>
    <lineage>
        <taxon>Bacteria</taxon>
        <taxon>Pseudomonadati</taxon>
        <taxon>Bacteroidota</taxon>
        <taxon>Flavobacteriia</taxon>
        <taxon>Flavobacteriales</taxon>
        <taxon>Weeksellaceae</taxon>
        <taxon>Empedobacter</taxon>
    </lineage>
</organism>
<accession>A0ABX1WPD5</accession>
<sequence>MKKLVALIMILFCILTAEAQTKFKIVQNETDTWRSIYSLVDKNNKTIKVLDSVSYFMVWSGFDYSYFSVVAKKGSKGHGWPAIDANENILFHVYNTSYGEPSPDYLIENKIRIIDENEKIGFANEMGKIIIKPQFEIVTSFHNGYAIIAEKCKKVPWGNHEHDDGCNHYSIECERHGYIDEKGKIIKLGNFTFEQIMEEIKWKPDE</sequence>